<dbReference type="EMBL" id="QTNY01000023">
    <property type="protein sequence ID" value="RQP71914.1"/>
    <property type="molecule type" value="Genomic_DNA"/>
</dbReference>
<keyword evidence="1" id="KW-0678">Repressor</keyword>
<dbReference type="CDD" id="cd06124">
    <property type="entry name" value="cupin_NimR-like_N"/>
    <property type="match status" value="1"/>
</dbReference>
<evidence type="ECO:0000313" key="8">
    <source>
        <dbReference type="Proteomes" id="UP000273734"/>
    </source>
</evidence>
<name>A0AB74D5V1_9BURK</name>
<dbReference type="FunFam" id="1.10.10.60:FF:000132">
    <property type="entry name" value="AraC family transcriptional regulator"/>
    <property type="match status" value="1"/>
</dbReference>
<dbReference type="InterPro" id="IPR003313">
    <property type="entry name" value="AraC-bd"/>
</dbReference>
<evidence type="ECO:0000256" key="2">
    <source>
        <dbReference type="ARBA" id="ARBA00023015"/>
    </source>
</evidence>
<dbReference type="GO" id="GO:0043565">
    <property type="term" value="F:sequence-specific DNA binding"/>
    <property type="evidence" value="ECO:0007669"/>
    <property type="project" value="InterPro"/>
</dbReference>
<dbReference type="PRINTS" id="PR00032">
    <property type="entry name" value="HTHARAC"/>
</dbReference>
<keyword evidence="5" id="KW-0804">Transcription</keyword>
<dbReference type="PROSITE" id="PS01124">
    <property type="entry name" value="HTH_ARAC_FAMILY_2"/>
    <property type="match status" value="1"/>
</dbReference>
<dbReference type="PROSITE" id="PS00041">
    <property type="entry name" value="HTH_ARAC_FAMILY_1"/>
    <property type="match status" value="1"/>
</dbReference>
<dbReference type="InterPro" id="IPR009057">
    <property type="entry name" value="Homeodomain-like_sf"/>
</dbReference>
<keyword evidence="3" id="KW-0238">DNA-binding</keyword>
<dbReference type="SMART" id="SM00342">
    <property type="entry name" value="HTH_ARAC"/>
    <property type="match status" value="1"/>
</dbReference>
<evidence type="ECO:0000259" key="6">
    <source>
        <dbReference type="PROSITE" id="PS01124"/>
    </source>
</evidence>
<evidence type="ECO:0000313" key="7">
    <source>
        <dbReference type="EMBL" id="RQP71914.1"/>
    </source>
</evidence>
<dbReference type="Gene3D" id="2.60.120.10">
    <property type="entry name" value="Jelly Rolls"/>
    <property type="match status" value="1"/>
</dbReference>
<keyword evidence="4" id="KW-0010">Activator</keyword>
<gene>
    <name evidence="7" type="ORF">DF015_27140</name>
</gene>
<dbReference type="Pfam" id="PF02311">
    <property type="entry name" value="AraC_binding"/>
    <property type="match status" value="1"/>
</dbReference>
<dbReference type="Proteomes" id="UP000273734">
    <property type="component" value="Unassembled WGS sequence"/>
</dbReference>
<evidence type="ECO:0000256" key="5">
    <source>
        <dbReference type="ARBA" id="ARBA00023163"/>
    </source>
</evidence>
<evidence type="ECO:0000256" key="4">
    <source>
        <dbReference type="ARBA" id="ARBA00023159"/>
    </source>
</evidence>
<dbReference type="InterPro" id="IPR020449">
    <property type="entry name" value="Tscrpt_reg_AraC-type_HTH"/>
</dbReference>
<evidence type="ECO:0000256" key="3">
    <source>
        <dbReference type="ARBA" id="ARBA00023125"/>
    </source>
</evidence>
<dbReference type="InterPro" id="IPR018062">
    <property type="entry name" value="HTH_AraC-typ_CS"/>
</dbReference>
<dbReference type="PANTHER" id="PTHR11019">
    <property type="entry name" value="HTH-TYPE TRANSCRIPTIONAL REGULATOR NIMR"/>
    <property type="match status" value="1"/>
</dbReference>
<proteinExistence type="predicted"/>
<dbReference type="InterPro" id="IPR014710">
    <property type="entry name" value="RmlC-like_jellyroll"/>
</dbReference>
<dbReference type="SUPFAM" id="SSF46689">
    <property type="entry name" value="Homeodomain-like"/>
    <property type="match status" value="1"/>
</dbReference>
<protein>
    <submittedName>
        <fullName evidence="7">AraC family transcriptional regulator</fullName>
    </submittedName>
</protein>
<dbReference type="Pfam" id="PF12833">
    <property type="entry name" value="HTH_18"/>
    <property type="match status" value="1"/>
</dbReference>
<dbReference type="InterPro" id="IPR018060">
    <property type="entry name" value="HTH_AraC"/>
</dbReference>
<evidence type="ECO:0000256" key="1">
    <source>
        <dbReference type="ARBA" id="ARBA00022491"/>
    </source>
</evidence>
<feature type="domain" description="HTH araC/xylS-type" evidence="6">
    <location>
        <begin position="181"/>
        <end position="281"/>
    </location>
</feature>
<dbReference type="SUPFAM" id="SSF51182">
    <property type="entry name" value="RmlC-like cupins"/>
    <property type="match status" value="1"/>
</dbReference>
<sequence>MNRIVGRSTMARLRRRAIRYRIRAMRNTLLDPYENIPRSVVVTANDYPAGLTFPPHAHRRGQFAFASRGAISIATPQGRWLVPPQRACWVPAGVEHEMTMSGPVTMLNTFVSGDAAHAAGLPDHCCVYGVSPLLRQLLDGAIDLPALYDVDGRAGKLMALLVAEMAAMPRLSLHAPLPDDPRLASVCRRLFEAPSIAIDLDTVAADAGMSRRTFTRRFRVQTGVSFAAWRQQVCLLAAVSRLSQGQPVTRVALDLGYASPSAFTSAFRRVLGETPSRYLEGRPSGENANGSPRS</sequence>
<dbReference type="GO" id="GO:0003700">
    <property type="term" value="F:DNA-binding transcription factor activity"/>
    <property type="evidence" value="ECO:0007669"/>
    <property type="project" value="InterPro"/>
</dbReference>
<dbReference type="Gene3D" id="1.10.10.60">
    <property type="entry name" value="Homeodomain-like"/>
    <property type="match status" value="1"/>
</dbReference>
<organism evidence="7 8">
    <name type="scientific">Burkholderia ubonensis</name>
    <dbReference type="NCBI Taxonomy" id="101571"/>
    <lineage>
        <taxon>Bacteria</taxon>
        <taxon>Pseudomonadati</taxon>
        <taxon>Pseudomonadota</taxon>
        <taxon>Betaproteobacteria</taxon>
        <taxon>Burkholderiales</taxon>
        <taxon>Burkholderiaceae</taxon>
        <taxon>Burkholderia</taxon>
        <taxon>Burkholderia cepacia complex</taxon>
    </lineage>
</organism>
<accession>A0AB74D5V1</accession>
<dbReference type="InterPro" id="IPR011051">
    <property type="entry name" value="RmlC_Cupin_sf"/>
</dbReference>
<dbReference type="AlphaFoldDB" id="A0AB74D5V1"/>
<keyword evidence="2" id="KW-0805">Transcription regulation</keyword>
<dbReference type="PANTHER" id="PTHR11019:SF159">
    <property type="entry name" value="TRANSCRIPTIONAL REGULATOR-RELATED"/>
    <property type="match status" value="1"/>
</dbReference>
<reference evidence="7 8" key="1">
    <citation type="submission" date="2018-08" db="EMBL/GenBank/DDBJ databases">
        <title>Comparative analysis of Burkholderia isolates from Puerto Rico.</title>
        <authorList>
            <person name="Hall C."/>
            <person name="Sahl J."/>
            <person name="Wagner D."/>
        </authorList>
    </citation>
    <scope>NUCLEOTIDE SEQUENCE [LARGE SCALE GENOMIC DNA]</scope>
    <source>
        <strain evidence="7 8">Bp8964</strain>
    </source>
</reference>
<comment type="caution">
    <text evidence="7">The sequence shown here is derived from an EMBL/GenBank/DDBJ whole genome shotgun (WGS) entry which is preliminary data.</text>
</comment>